<sequence>MAVSKGIYMVQEIKVSHYLDHIQPAIDRLATEGAALFKGVDPLAAPEEAAEGEHSLARMACFQRFRALVVGEVDRWCRENQVPEELLHRDLAAAKAAALAGKETNGTILLELLAAVDDFGAFAAYMAGETSNAASGRAGYAG</sequence>
<dbReference type="EMBL" id="CAUJNA010000934">
    <property type="protein sequence ID" value="CAJ1382691.1"/>
    <property type="molecule type" value="Genomic_DNA"/>
</dbReference>
<evidence type="ECO:0000313" key="1">
    <source>
        <dbReference type="EMBL" id="CAJ1382691.1"/>
    </source>
</evidence>
<organism evidence="1 2">
    <name type="scientific">Effrenium voratum</name>
    <dbReference type="NCBI Taxonomy" id="2562239"/>
    <lineage>
        <taxon>Eukaryota</taxon>
        <taxon>Sar</taxon>
        <taxon>Alveolata</taxon>
        <taxon>Dinophyceae</taxon>
        <taxon>Suessiales</taxon>
        <taxon>Symbiodiniaceae</taxon>
        <taxon>Effrenium</taxon>
    </lineage>
</organism>
<accession>A0AA36I9H7</accession>
<reference evidence="1" key="1">
    <citation type="submission" date="2023-08" db="EMBL/GenBank/DDBJ databases">
        <authorList>
            <person name="Chen Y."/>
            <person name="Shah S."/>
            <person name="Dougan E. K."/>
            <person name="Thang M."/>
            <person name="Chan C."/>
        </authorList>
    </citation>
    <scope>NUCLEOTIDE SEQUENCE</scope>
</reference>
<dbReference type="Proteomes" id="UP001178507">
    <property type="component" value="Unassembled WGS sequence"/>
</dbReference>
<gene>
    <name evidence="1" type="ORF">EVOR1521_LOCUS10014</name>
</gene>
<evidence type="ECO:0008006" key="3">
    <source>
        <dbReference type="Google" id="ProtNLM"/>
    </source>
</evidence>
<protein>
    <recommendedName>
        <fullName evidence="3">BART domain-containing protein</fullName>
    </recommendedName>
</protein>
<name>A0AA36I9H7_9DINO</name>
<dbReference type="Gene3D" id="1.20.1520.10">
    <property type="entry name" value="ADP-ribosylation factor-like 2-binding protein, domain"/>
    <property type="match status" value="1"/>
</dbReference>
<dbReference type="AlphaFoldDB" id="A0AA36I9H7"/>
<dbReference type="InterPro" id="IPR042541">
    <property type="entry name" value="BART_sf"/>
</dbReference>
<proteinExistence type="predicted"/>
<comment type="caution">
    <text evidence="1">The sequence shown here is derived from an EMBL/GenBank/DDBJ whole genome shotgun (WGS) entry which is preliminary data.</text>
</comment>
<keyword evidence="2" id="KW-1185">Reference proteome</keyword>
<evidence type="ECO:0000313" key="2">
    <source>
        <dbReference type="Proteomes" id="UP001178507"/>
    </source>
</evidence>